<dbReference type="InterPro" id="IPR000620">
    <property type="entry name" value="EamA_dom"/>
</dbReference>
<feature type="transmembrane region" description="Helical" evidence="6">
    <location>
        <begin position="270"/>
        <end position="289"/>
    </location>
</feature>
<feature type="domain" description="EamA" evidence="7">
    <location>
        <begin position="25"/>
        <end position="160"/>
    </location>
</feature>
<dbReference type="EMBL" id="CP042806">
    <property type="protein sequence ID" value="QEE29820.1"/>
    <property type="molecule type" value="Genomic_DNA"/>
</dbReference>
<evidence type="ECO:0000256" key="6">
    <source>
        <dbReference type="SAM" id="Phobius"/>
    </source>
</evidence>
<comment type="subcellular location">
    <subcellularLocation>
        <location evidence="1">Membrane</location>
        <topology evidence="1">Multi-pass membrane protein</topology>
    </subcellularLocation>
</comment>
<evidence type="ECO:0000256" key="1">
    <source>
        <dbReference type="ARBA" id="ARBA00004141"/>
    </source>
</evidence>
<feature type="transmembrane region" description="Helical" evidence="6">
    <location>
        <begin position="118"/>
        <end position="137"/>
    </location>
</feature>
<feature type="transmembrane region" description="Helical" evidence="6">
    <location>
        <begin position="91"/>
        <end position="112"/>
    </location>
</feature>
<accession>A0A5B9EG92</accession>
<dbReference type="GO" id="GO:0016020">
    <property type="term" value="C:membrane"/>
    <property type="evidence" value="ECO:0007669"/>
    <property type="project" value="UniProtKB-SubCell"/>
</dbReference>
<feature type="transmembrane region" description="Helical" evidence="6">
    <location>
        <begin position="21"/>
        <end position="38"/>
    </location>
</feature>
<protein>
    <submittedName>
        <fullName evidence="8">DMT family transporter</fullName>
    </submittedName>
</protein>
<dbReference type="RefSeq" id="WP_147649090.1">
    <property type="nucleotide sequence ID" value="NZ_CP042806.1"/>
</dbReference>
<evidence type="ECO:0000256" key="4">
    <source>
        <dbReference type="ARBA" id="ARBA00022989"/>
    </source>
</evidence>
<evidence type="ECO:0000313" key="9">
    <source>
        <dbReference type="Proteomes" id="UP000321820"/>
    </source>
</evidence>
<keyword evidence="4 6" id="KW-1133">Transmembrane helix</keyword>
<dbReference type="InterPro" id="IPR037185">
    <property type="entry name" value="EmrE-like"/>
</dbReference>
<proteinExistence type="inferred from homology"/>
<evidence type="ECO:0000259" key="7">
    <source>
        <dbReference type="Pfam" id="PF00892"/>
    </source>
</evidence>
<dbReference type="OrthoDB" id="114780at2"/>
<feature type="domain" description="EamA" evidence="7">
    <location>
        <begin position="177"/>
        <end position="314"/>
    </location>
</feature>
<keyword evidence="9" id="KW-1185">Reference proteome</keyword>
<comment type="similarity">
    <text evidence="2">Belongs to the EamA transporter family.</text>
</comment>
<dbReference type="KEGG" id="talb:FTW19_18635"/>
<feature type="transmembrane region" description="Helical" evidence="6">
    <location>
        <begin position="201"/>
        <end position="224"/>
    </location>
</feature>
<keyword evidence="5 6" id="KW-0472">Membrane</keyword>
<sequence>MESPHYTYRRNAPARAFGRGQFLGAILMLLTANLLWAGQGVAVKLLSGSLGPLAIALFPLYCITLLGLGTLAIHRNLAERFRAAWRYRRDFFLAGICGQLMAQVGMTLGVSWSTASNGAILSLLIPIFGAIIAVWLLRERLSLLRVSALLMGFAGVILLSPIHRATSPGTRIHEIAGNWLIAIGCFGSAFYNVYSKRLLEYFNGLETLFFSYLSTTVFSLPVLFLLEPNCVRNLSHLTMTQWSAFGYLAIFLYGVSMVLFLRALESVDTILASASLYLMPIFGVALAFGILRERIAPHALLGSGIVLFATLILFRYDYAI</sequence>
<feature type="transmembrane region" description="Helical" evidence="6">
    <location>
        <begin position="144"/>
        <end position="163"/>
    </location>
</feature>
<reference evidence="8 9" key="1">
    <citation type="submission" date="2019-08" db="EMBL/GenBank/DDBJ databases">
        <title>Complete genome sequence of Terriglobus albidus strain ORNL.</title>
        <authorList>
            <person name="Podar M."/>
        </authorList>
    </citation>
    <scope>NUCLEOTIDE SEQUENCE [LARGE SCALE GENOMIC DNA]</scope>
    <source>
        <strain evidence="8 9">ORNL</strain>
    </source>
</reference>
<keyword evidence="3 6" id="KW-0812">Transmembrane</keyword>
<evidence type="ECO:0000256" key="5">
    <source>
        <dbReference type="ARBA" id="ARBA00023136"/>
    </source>
</evidence>
<evidence type="ECO:0000256" key="2">
    <source>
        <dbReference type="ARBA" id="ARBA00007362"/>
    </source>
</evidence>
<dbReference type="PANTHER" id="PTHR32322:SF2">
    <property type="entry name" value="EAMA DOMAIN-CONTAINING PROTEIN"/>
    <property type="match status" value="1"/>
</dbReference>
<organism evidence="8 9">
    <name type="scientific">Terriglobus albidus</name>
    <dbReference type="NCBI Taxonomy" id="1592106"/>
    <lineage>
        <taxon>Bacteria</taxon>
        <taxon>Pseudomonadati</taxon>
        <taxon>Acidobacteriota</taxon>
        <taxon>Terriglobia</taxon>
        <taxon>Terriglobales</taxon>
        <taxon>Acidobacteriaceae</taxon>
        <taxon>Terriglobus</taxon>
    </lineage>
</organism>
<evidence type="ECO:0000256" key="3">
    <source>
        <dbReference type="ARBA" id="ARBA00022692"/>
    </source>
</evidence>
<gene>
    <name evidence="8" type="ORF">FTW19_18635</name>
</gene>
<dbReference type="SUPFAM" id="SSF103481">
    <property type="entry name" value="Multidrug resistance efflux transporter EmrE"/>
    <property type="match status" value="2"/>
</dbReference>
<dbReference type="PANTHER" id="PTHR32322">
    <property type="entry name" value="INNER MEMBRANE TRANSPORTER"/>
    <property type="match status" value="1"/>
</dbReference>
<dbReference type="InterPro" id="IPR050638">
    <property type="entry name" value="AA-Vitamin_Transporters"/>
</dbReference>
<dbReference type="AlphaFoldDB" id="A0A5B9EG92"/>
<evidence type="ECO:0000313" key="8">
    <source>
        <dbReference type="EMBL" id="QEE29820.1"/>
    </source>
</evidence>
<name>A0A5B9EG92_9BACT</name>
<dbReference type="Proteomes" id="UP000321820">
    <property type="component" value="Chromosome"/>
</dbReference>
<feature type="transmembrane region" description="Helical" evidence="6">
    <location>
        <begin position="295"/>
        <end position="314"/>
    </location>
</feature>
<dbReference type="Pfam" id="PF00892">
    <property type="entry name" value="EamA"/>
    <property type="match status" value="2"/>
</dbReference>
<feature type="transmembrane region" description="Helical" evidence="6">
    <location>
        <begin position="50"/>
        <end position="71"/>
    </location>
</feature>
<feature type="transmembrane region" description="Helical" evidence="6">
    <location>
        <begin position="175"/>
        <end position="194"/>
    </location>
</feature>
<feature type="transmembrane region" description="Helical" evidence="6">
    <location>
        <begin position="244"/>
        <end position="263"/>
    </location>
</feature>